<feature type="non-terminal residue" evidence="12">
    <location>
        <position position="381"/>
    </location>
</feature>
<dbReference type="PROSITE" id="PS51402">
    <property type="entry name" value="CATALASE_3"/>
    <property type="match status" value="1"/>
</dbReference>
<dbReference type="GO" id="GO:0020037">
    <property type="term" value="F:heme binding"/>
    <property type="evidence" value="ECO:0007669"/>
    <property type="project" value="InterPro"/>
</dbReference>
<evidence type="ECO:0000313" key="13">
    <source>
        <dbReference type="Proteomes" id="UP000268162"/>
    </source>
</evidence>
<sequence>MSPILTTSTGCPVDNNQTSLTAGPRGPIMISDTALIDKLSHFDRERIPERVVHAKGAGAHGYFEVTKDISHLTRAKFLSTVGKRTPMFARFSTVGGESGSADTARDPRGFALKFYTEEGNYDMVGNNTPIFFVRDPIKFPDFIHTQKRNPRTHLKDLDMVWDFFSLVPESLHQATILFSNRGTPDGFRHMHGYSSHTFKLVDNHGKFRYFKWHFRTNQGVKNLAAQRAAQLEGENPDYATQDLFNAIADNNFPSWTAYIQVMEPEQAKKFRYDIFDVTKVWSQKEYPLMEVGKFTLNRNPENYFAEVEQAAFSPGNLVPGIDASFDRMLQGRLFSYPDTHRHRLGPNFNQIPINVPQNAKVANHQRDGAMTVNDNGGSMPN</sequence>
<evidence type="ECO:0000256" key="6">
    <source>
        <dbReference type="ARBA" id="ARBA00023004"/>
    </source>
</evidence>
<dbReference type="PANTHER" id="PTHR11465:SF9">
    <property type="entry name" value="CATALASE"/>
    <property type="match status" value="1"/>
</dbReference>
<reference evidence="13" key="1">
    <citation type="journal article" date="2018" name="Nat. Microbiol.">
        <title>Leveraging single-cell genomics to expand the fungal tree of life.</title>
        <authorList>
            <person name="Ahrendt S.R."/>
            <person name="Quandt C.A."/>
            <person name="Ciobanu D."/>
            <person name="Clum A."/>
            <person name="Salamov A."/>
            <person name="Andreopoulos B."/>
            <person name="Cheng J.F."/>
            <person name="Woyke T."/>
            <person name="Pelin A."/>
            <person name="Henrissat B."/>
            <person name="Reynolds N.K."/>
            <person name="Benny G.L."/>
            <person name="Smith M.E."/>
            <person name="James T.Y."/>
            <person name="Grigoriev I.V."/>
        </authorList>
    </citation>
    <scope>NUCLEOTIDE SEQUENCE [LARGE SCALE GENOMIC DNA]</scope>
    <source>
        <strain evidence="13">RSA 468</strain>
    </source>
</reference>
<dbReference type="FunFam" id="2.40.180.10:FF:000001">
    <property type="entry name" value="Catalase"/>
    <property type="match status" value="1"/>
</dbReference>
<keyword evidence="2" id="KW-0575">Peroxidase</keyword>
<evidence type="ECO:0000256" key="2">
    <source>
        <dbReference type="ARBA" id="ARBA00022559"/>
    </source>
</evidence>
<name>A0A4P9ZLR9_9FUNG</name>
<feature type="domain" description="Catalase core" evidence="11">
    <location>
        <begin position="6"/>
        <end position="381"/>
    </location>
</feature>
<proteinExistence type="inferred from homology"/>
<dbReference type="GO" id="GO:0042744">
    <property type="term" value="P:hydrogen peroxide catabolic process"/>
    <property type="evidence" value="ECO:0007669"/>
    <property type="project" value="UniProtKB-KW"/>
</dbReference>
<evidence type="ECO:0000256" key="8">
    <source>
        <dbReference type="ARBA" id="ARBA00044729"/>
    </source>
</evidence>
<dbReference type="GO" id="GO:0042542">
    <property type="term" value="P:response to hydrogen peroxide"/>
    <property type="evidence" value="ECO:0007669"/>
    <property type="project" value="TreeGrafter"/>
</dbReference>
<protein>
    <submittedName>
        <fullName evidence="12">Catalase-like domain-containing protein</fullName>
    </submittedName>
</protein>
<dbReference type="STRING" id="215637.A0A4P9ZLR9"/>
<keyword evidence="13" id="KW-1185">Reference proteome</keyword>
<dbReference type="SMART" id="SM01060">
    <property type="entry name" value="Catalase"/>
    <property type="match status" value="1"/>
</dbReference>
<evidence type="ECO:0000256" key="9">
    <source>
        <dbReference type="RuleBase" id="RU004142"/>
    </source>
</evidence>
<evidence type="ECO:0000259" key="11">
    <source>
        <dbReference type="SMART" id="SM01060"/>
    </source>
</evidence>
<dbReference type="InterPro" id="IPR018028">
    <property type="entry name" value="Catalase"/>
</dbReference>
<keyword evidence="6" id="KW-0408">Iron</keyword>
<feature type="compositionally biased region" description="Polar residues" evidence="10">
    <location>
        <begin position="1"/>
        <end position="21"/>
    </location>
</feature>
<evidence type="ECO:0000256" key="5">
    <source>
        <dbReference type="ARBA" id="ARBA00023002"/>
    </source>
</evidence>
<keyword evidence="7" id="KW-0376">Hydrogen peroxide</keyword>
<comment type="similarity">
    <text evidence="1">Belongs to the catalase family.</text>
</comment>
<dbReference type="InterPro" id="IPR002226">
    <property type="entry name" value="Catalase_haem_BS"/>
</dbReference>
<dbReference type="Proteomes" id="UP000268162">
    <property type="component" value="Unassembled WGS sequence"/>
</dbReference>
<dbReference type="InterPro" id="IPR011614">
    <property type="entry name" value="Catalase_core"/>
</dbReference>
<evidence type="ECO:0000313" key="12">
    <source>
        <dbReference type="EMBL" id="RKP34256.1"/>
    </source>
</evidence>
<keyword evidence="3" id="KW-0349">Heme</keyword>
<dbReference type="GO" id="GO:0005777">
    <property type="term" value="C:peroxisome"/>
    <property type="evidence" value="ECO:0007669"/>
    <property type="project" value="TreeGrafter"/>
</dbReference>
<accession>A0A4P9ZLR9</accession>
<dbReference type="PRINTS" id="PR00067">
    <property type="entry name" value="CATALASE"/>
</dbReference>
<dbReference type="Pfam" id="PF00199">
    <property type="entry name" value="Catalase"/>
    <property type="match status" value="1"/>
</dbReference>
<dbReference type="PANTHER" id="PTHR11465">
    <property type="entry name" value="CATALASE"/>
    <property type="match status" value="1"/>
</dbReference>
<dbReference type="GO" id="GO:0005739">
    <property type="term" value="C:mitochondrion"/>
    <property type="evidence" value="ECO:0007669"/>
    <property type="project" value="TreeGrafter"/>
</dbReference>
<keyword evidence="5" id="KW-0560">Oxidoreductase</keyword>
<feature type="region of interest" description="Disordered" evidence="10">
    <location>
        <begin position="1"/>
        <end position="24"/>
    </location>
</feature>
<comment type="function">
    <text evidence="8 9">Catalyzes the degradation of hydrogen peroxide (H(2)O(2)) generated by peroxisomal oxidases to water and oxygen, thereby protecting cells from the toxic effects of hydrogen peroxide.</text>
</comment>
<dbReference type="Gene3D" id="2.40.180.10">
    <property type="entry name" value="Catalase core domain"/>
    <property type="match status" value="1"/>
</dbReference>
<evidence type="ECO:0000256" key="3">
    <source>
        <dbReference type="ARBA" id="ARBA00022617"/>
    </source>
</evidence>
<dbReference type="PROSITE" id="PS00438">
    <property type="entry name" value="CATALASE_2"/>
    <property type="match status" value="1"/>
</dbReference>
<dbReference type="PROSITE" id="PS00437">
    <property type="entry name" value="CATALASE_1"/>
    <property type="match status" value="1"/>
</dbReference>
<dbReference type="EMBL" id="ML003282">
    <property type="protein sequence ID" value="RKP34256.1"/>
    <property type="molecule type" value="Genomic_DNA"/>
</dbReference>
<evidence type="ECO:0000256" key="7">
    <source>
        <dbReference type="ARBA" id="ARBA00023324"/>
    </source>
</evidence>
<dbReference type="GO" id="GO:0004096">
    <property type="term" value="F:catalase activity"/>
    <property type="evidence" value="ECO:0007669"/>
    <property type="project" value="InterPro"/>
</dbReference>
<dbReference type="InterPro" id="IPR020835">
    <property type="entry name" value="Catalase_sf"/>
</dbReference>
<dbReference type="SUPFAM" id="SSF56634">
    <property type="entry name" value="Heme-dependent catalase-like"/>
    <property type="match status" value="1"/>
</dbReference>
<dbReference type="GO" id="GO:0046872">
    <property type="term" value="F:metal ion binding"/>
    <property type="evidence" value="ECO:0007669"/>
    <property type="project" value="UniProtKB-KW"/>
</dbReference>
<organism evidence="12 13">
    <name type="scientific">Dimargaris cristalligena</name>
    <dbReference type="NCBI Taxonomy" id="215637"/>
    <lineage>
        <taxon>Eukaryota</taxon>
        <taxon>Fungi</taxon>
        <taxon>Fungi incertae sedis</taxon>
        <taxon>Zoopagomycota</taxon>
        <taxon>Kickxellomycotina</taxon>
        <taxon>Dimargaritomycetes</taxon>
        <taxon>Dimargaritales</taxon>
        <taxon>Dimargaritaceae</taxon>
        <taxon>Dimargaris</taxon>
    </lineage>
</organism>
<keyword evidence="4" id="KW-0479">Metal-binding</keyword>
<dbReference type="InterPro" id="IPR024708">
    <property type="entry name" value="Catalase_AS"/>
</dbReference>
<dbReference type="AlphaFoldDB" id="A0A4P9ZLR9"/>
<evidence type="ECO:0000256" key="10">
    <source>
        <dbReference type="SAM" id="MobiDB-lite"/>
    </source>
</evidence>
<evidence type="ECO:0000256" key="4">
    <source>
        <dbReference type="ARBA" id="ARBA00022723"/>
    </source>
</evidence>
<evidence type="ECO:0000256" key="1">
    <source>
        <dbReference type="ARBA" id="ARBA00005329"/>
    </source>
</evidence>
<gene>
    <name evidence="12" type="ORF">BJ085DRAFT_21618</name>
</gene>